<feature type="transmembrane region" description="Helical" evidence="2">
    <location>
        <begin position="103"/>
        <end position="120"/>
    </location>
</feature>
<feature type="domain" description="DUF7144" evidence="3">
    <location>
        <begin position="31"/>
        <end position="145"/>
    </location>
</feature>
<feature type="compositionally biased region" description="Polar residues" evidence="1">
    <location>
        <begin position="1"/>
        <end position="20"/>
    </location>
</feature>
<keyword evidence="2" id="KW-1133">Transmembrane helix</keyword>
<keyword evidence="5" id="KW-1185">Reference proteome</keyword>
<dbReference type="AlphaFoldDB" id="A0A4V3EAX8"/>
<organism evidence="4 5">
    <name type="scientific">Amnibacterium kyonggiense</name>
    <dbReference type="NCBI Taxonomy" id="595671"/>
    <lineage>
        <taxon>Bacteria</taxon>
        <taxon>Bacillati</taxon>
        <taxon>Actinomycetota</taxon>
        <taxon>Actinomycetes</taxon>
        <taxon>Micrococcales</taxon>
        <taxon>Microbacteriaceae</taxon>
        <taxon>Amnibacterium</taxon>
    </lineage>
</organism>
<sequence length="152" mass="15873">MTQTSHATAEQPRPSATSTEVRAEPSAWTGWVAFAGAMLLLTGAFQAIEGLVALLRPSFYLVGQNGLVVQVDYTVWGWTHLVVGVAAVLAGLGLFVGSLAARIAGVVLAAVSAIVNLTFISAYPLWATIVIALDVVVIFAIIAHGGELRETD</sequence>
<feature type="transmembrane region" description="Helical" evidence="2">
    <location>
        <begin position="31"/>
        <end position="55"/>
    </location>
</feature>
<dbReference type="OrthoDB" id="4482242at2"/>
<evidence type="ECO:0000313" key="5">
    <source>
        <dbReference type="Proteomes" id="UP000295344"/>
    </source>
</evidence>
<evidence type="ECO:0000259" key="3">
    <source>
        <dbReference type="Pfam" id="PF23636"/>
    </source>
</evidence>
<name>A0A4V3EAX8_9MICO</name>
<evidence type="ECO:0000313" key="4">
    <source>
        <dbReference type="EMBL" id="TDS79534.1"/>
    </source>
</evidence>
<reference evidence="4 5" key="1">
    <citation type="submission" date="2019-03" db="EMBL/GenBank/DDBJ databases">
        <title>Genomic Encyclopedia of Archaeal and Bacterial Type Strains, Phase II (KMG-II): from individual species to whole genera.</title>
        <authorList>
            <person name="Goeker M."/>
        </authorList>
    </citation>
    <scope>NUCLEOTIDE SEQUENCE [LARGE SCALE GENOMIC DNA]</scope>
    <source>
        <strain evidence="4 5">DSM 24782</strain>
    </source>
</reference>
<feature type="transmembrane region" description="Helical" evidence="2">
    <location>
        <begin position="126"/>
        <end position="146"/>
    </location>
</feature>
<dbReference type="EMBL" id="SOAM01000001">
    <property type="protein sequence ID" value="TDS79534.1"/>
    <property type="molecule type" value="Genomic_DNA"/>
</dbReference>
<feature type="transmembrane region" description="Helical" evidence="2">
    <location>
        <begin position="75"/>
        <end position="96"/>
    </location>
</feature>
<gene>
    <name evidence="4" type="ORF">CLV52_0065</name>
</gene>
<proteinExistence type="predicted"/>
<feature type="region of interest" description="Disordered" evidence="1">
    <location>
        <begin position="1"/>
        <end position="22"/>
    </location>
</feature>
<comment type="caution">
    <text evidence="4">The sequence shown here is derived from an EMBL/GenBank/DDBJ whole genome shotgun (WGS) entry which is preliminary data.</text>
</comment>
<dbReference type="Proteomes" id="UP000295344">
    <property type="component" value="Unassembled WGS sequence"/>
</dbReference>
<keyword evidence="2" id="KW-0812">Transmembrane</keyword>
<dbReference type="InterPro" id="IPR055568">
    <property type="entry name" value="DUF7144"/>
</dbReference>
<protein>
    <recommendedName>
        <fullName evidence="3">DUF7144 domain-containing protein</fullName>
    </recommendedName>
</protein>
<keyword evidence="2" id="KW-0472">Membrane</keyword>
<evidence type="ECO:0000256" key="2">
    <source>
        <dbReference type="SAM" id="Phobius"/>
    </source>
</evidence>
<dbReference type="RefSeq" id="WP_133765755.1">
    <property type="nucleotide sequence ID" value="NZ_BAAARP010000001.1"/>
</dbReference>
<dbReference type="Pfam" id="PF23636">
    <property type="entry name" value="DUF7144"/>
    <property type="match status" value="1"/>
</dbReference>
<accession>A0A4V3EAX8</accession>
<evidence type="ECO:0000256" key="1">
    <source>
        <dbReference type="SAM" id="MobiDB-lite"/>
    </source>
</evidence>